<reference evidence="2" key="1">
    <citation type="submission" date="2018-07" db="EMBL/GenBank/DDBJ databases">
        <title>Genome Structure of the Opportunistic Pathogen Paracoccus yeei (Alphaproteobacteria) and Identification of Putative Virulence Factors.</title>
        <authorList>
            <person name="Lasek R."/>
            <person name="Szuplewska M."/>
            <person name="Mitura M."/>
            <person name="Decewicz P."/>
            <person name="Chmielowska C."/>
            <person name="Pawlot A."/>
            <person name="Sentkowska D."/>
            <person name="Czarnecki J."/>
            <person name="Bartosik D."/>
        </authorList>
    </citation>
    <scope>NUCLEOTIDE SEQUENCE [LARGE SCALE GENOMIC DNA]</scope>
    <source>
        <strain evidence="2">CCUG 32053</strain>
    </source>
</reference>
<dbReference type="EMBL" id="CP031078">
    <property type="protein sequence ID" value="AYF00929.1"/>
    <property type="molecule type" value="Genomic_DNA"/>
</dbReference>
<name>A0A386UKU5_9RHOB</name>
<evidence type="ECO:0000313" key="2">
    <source>
        <dbReference type="Proteomes" id="UP000272010"/>
    </source>
</evidence>
<dbReference type="AlphaFoldDB" id="A0A386UKU5"/>
<organism evidence="1 2">
    <name type="scientific">Paracoccus yeei</name>
    <dbReference type="NCBI Taxonomy" id="147645"/>
    <lineage>
        <taxon>Bacteria</taxon>
        <taxon>Pseudomonadati</taxon>
        <taxon>Pseudomonadota</taxon>
        <taxon>Alphaproteobacteria</taxon>
        <taxon>Rhodobacterales</taxon>
        <taxon>Paracoccaceae</taxon>
        <taxon>Paracoccus</taxon>
    </lineage>
</organism>
<accession>A0A386UKU5</accession>
<dbReference type="Proteomes" id="UP000272010">
    <property type="component" value="Chromosome"/>
</dbReference>
<sequence length="197" mass="22373">MIYNGLSRREETRLFIDINTKQKPVQSQLLLDIKQLAETESESEEILREVFDLFHNEADSALSGYMSPATAAKSKITRVTFNNGLSPLLQLFTSRGSDEVYQIINSYLKAVSSEISKKTTEPLLAKPVIFRAFLSFFPSVAQRYVDKHGNVYTAEKFQGIIQPVFSNISMAKFEKTGTSWTNLRDYLEKRLASKLSL</sequence>
<evidence type="ECO:0000313" key="1">
    <source>
        <dbReference type="EMBL" id="AYF00929.1"/>
    </source>
</evidence>
<gene>
    <name evidence="1" type="ORF">PY32053_01290</name>
</gene>
<protein>
    <submittedName>
        <fullName evidence="1">Uncharacterized protein</fullName>
    </submittedName>
</protein>
<proteinExistence type="predicted"/>